<keyword evidence="3" id="KW-1185">Reference proteome</keyword>
<proteinExistence type="predicted"/>
<sequence>MRRILTAAFFLGTFAASAASAELPEIQSLASPVTVRLRGLSAVSDDIAWASGREGTVLRTVDAGKTWGVFKVPGAEKLDFRDVEGFSADEAVILSIGPGEDSRVYRTRDGGRNWALTLQSTNPNVFFDCFSFDGREGRLLGDPTDGKFQIYRTSDAGSTWSLMDDGPEAEPGEAAFAASGTCILYEQEKLTIFATGGAVARAHYLLDDPEAKSVWIPVGQSDVPSSSATGFFSITPMSGRYLMVGGDYEHPLNTGLALRMGASYLHFLQDSKKSIPPQVHRSGNDVTYFPEPISRVIEAFPFVGSGVIPGLRGYRSGSACLSSGAICVVVGPEGNDSFQPETETWSPLTGRGYDSVDVAGRTFWFSGDGGRLGRLILPE</sequence>
<dbReference type="SUPFAM" id="SSF110296">
    <property type="entry name" value="Oligoxyloglucan reducing end-specific cellobiohydrolase"/>
    <property type="match status" value="1"/>
</dbReference>
<dbReference type="RefSeq" id="WP_022968157.1">
    <property type="nucleotide sequence ID" value="NZ_ATVD01000001.1"/>
</dbReference>
<name>A0A091AXY4_9GAMM</name>
<dbReference type="InterPro" id="IPR015943">
    <property type="entry name" value="WD40/YVTN_repeat-like_dom_sf"/>
</dbReference>
<dbReference type="STRING" id="1121015.GCA_000420545_00496"/>
<evidence type="ECO:0000313" key="3">
    <source>
        <dbReference type="Proteomes" id="UP000029385"/>
    </source>
</evidence>
<evidence type="ECO:0000256" key="1">
    <source>
        <dbReference type="SAM" id="SignalP"/>
    </source>
</evidence>
<feature type="signal peptide" evidence="1">
    <location>
        <begin position="1"/>
        <end position="18"/>
    </location>
</feature>
<dbReference type="EMBL" id="AVCI01000002">
    <property type="protein sequence ID" value="KFN44306.1"/>
    <property type="molecule type" value="Genomic_DNA"/>
</dbReference>
<accession>A0A091AXY4</accession>
<dbReference type="PANTHER" id="PTHR47199">
    <property type="entry name" value="PHOTOSYSTEM II STABILITY/ASSEMBLY FACTOR HCF136, CHLOROPLASTIC"/>
    <property type="match status" value="1"/>
</dbReference>
<reference evidence="2 3" key="1">
    <citation type="submission" date="2013-09" db="EMBL/GenBank/DDBJ databases">
        <title>Genome sequencing of Arenimonas oryziterrae.</title>
        <authorList>
            <person name="Chen F."/>
            <person name="Wang G."/>
        </authorList>
    </citation>
    <scope>NUCLEOTIDE SEQUENCE [LARGE SCALE GENOMIC DNA]</scope>
    <source>
        <strain evidence="2 3">YC6267</strain>
    </source>
</reference>
<dbReference type="PANTHER" id="PTHR47199:SF2">
    <property type="entry name" value="PHOTOSYSTEM II STABILITY_ASSEMBLY FACTOR HCF136, CHLOROPLASTIC"/>
    <property type="match status" value="1"/>
</dbReference>
<evidence type="ECO:0000313" key="2">
    <source>
        <dbReference type="EMBL" id="KFN44306.1"/>
    </source>
</evidence>
<dbReference type="OrthoDB" id="9813892at2"/>
<evidence type="ECO:0008006" key="4">
    <source>
        <dbReference type="Google" id="ProtNLM"/>
    </source>
</evidence>
<feature type="chain" id="PRO_5001871036" description="Photosynthesis system II assembly factor Ycf48/Hcf136-like domain-containing protein" evidence="1">
    <location>
        <begin position="19"/>
        <end position="379"/>
    </location>
</feature>
<dbReference type="AlphaFoldDB" id="A0A091AXY4"/>
<dbReference type="Gene3D" id="2.130.10.10">
    <property type="entry name" value="YVTN repeat-like/Quinoprotein amine dehydrogenase"/>
    <property type="match status" value="1"/>
</dbReference>
<comment type="caution">
    <text evidence="2">The sequence shown here is derived from an EMBL/GenBank/DDBJ whole genome shotgun (WGS) entry which is preliminary data.</text>
</comment>
<dbReference type="eggNOG" id="COG4447">
    <property type="taxonomic scope" value="Bacteria"/>
</dbReference>
<keyword evidence="1" id="KW-0732">Signal</keyword>
<gene>
    <name evidence="2" type="ORF">N789_06155</name>
</gene>
<protein>
    <recommendedName>
        <fullName evidence="4">Photosynthesis system II assembly factor Ycf48/Hcf136-like domain-containing protein</fullName>
    </recommendedName>
</protein>
<organism evidence="2 3">
    <name type="scientific">Arenimonas oryziterrae DSM 21050 = YC6267</name>
    <dbReference type="NCBI Taxonomy" id="1121015"/>
    <lineage>
        <taxon>Bacteria</taxon>
        <taxon>Pseudomonadati</taxon>
        <taxon>Pseudomonadota</taxon>
        <taxon>Gammaproteobacteria</taxon>
        <taxon>Lysobacterales</taxon>
        <taxon>Lysobacteraceae</taxon>
        <taxon>Arenimonas</taxon>
    </lineage>
</organism>
<dbReference type="Proteomes" id="UP000029385">
    <property type="component" value="Unassembled WGS sequence"/>
</dbReference>